<dbReference type="PRINTS" id="PR00069">
    <property type="entry name" value="ALDKETRDTASE"/>
</dbReference>
<dbReference type="Pfam" id="PF00248">
    <property type="entry name" value="Aldo_ket_red"/>
    <property type="match status" value="1"/>
</dbReference>
<name>A0A8S0VQP6_CYCAE</name>
<dbReference type="PROSITE" id="PS00798">
    <property type="entry name" value="ALDOKETO_REDUCTASE_1"/>
    <property type="match status" value="1"/>
</dbReference>
<accession>A0A8S0VQP6</accession>
<dbReference type="OrthoDB" id="416253at2759"/>
<evidence type="ECO:0000256" key="1">
    <source>
        <dbReference type="ARBA" id="ARBA00007905"/>
    </source>
</evidence>
<evidence type="ECO:0000256" key="3">
    <source>
        <dbReference type="ARBA" id="ARBA00023002"/>
    </source>
</evidence>
<dbReference type="InterPro" id="IPR023210">
    <property type="entry name" value="NADP_OxRdtase_dom"/>
</dbReference>
<feature type="binding site" evidence="5">
    <location>
        <position position="113"/>
    </location>
    <ligand>
        <name>substrate</name>
    </ligand>
</feature>
<reference evidence="8 9" key="1">
    <citation type="submission" date="2020-01" db="EMBL/GenBank/DDBJ databases">
        <authorList>
            <person name="Gupta K D."/>
        </authorList>
    </citation>
    <scope>NUCLEOTIDE SEQUENCE [LARGE SCALE GENOMIC DNA]</scope>
</reference>
<sequence length="319" mass="35744">MNGAELKVKLNTGAYIPMVGTGSNPTSRENGYEAKTKEWLLTALKNGYRHIDTAFAYGSEKAVGQAIRESGIPREEIFVTTKFPVTHHGRVKESFEESFANLDIGYIDLYLTHWPGALEYVEGVLMPKNADGTFRTTESVNFNQSWAEMEKLLETGKVKAIGVSNFSIKTLEELFKTAKITPAVNQVEMHPYLARNELRNYCAKHDIVIEAYTPSGRSVVREDPLIVSLAKKYGVTPTQIILAWHISRGNVFVAKSENDERQKENIAIPVISEEDLGKIWHLDRGMGVCPVPTSKPGEALGWTYERLGWEDFHPKVANI</sequence>
<dbReference type="PANTHER" id="PTHR43827">
    <property type="entry name" value="2,5-DIKETO-D-GLUCONIC ACID REDUCTASE"/>
    <property type="match status" value="1"/>
</dbReference>
<dbReference type="PIRSF" id="PIRSF000097">
    <property type="entry name" value="AKR"/>
    <property type="match status" value="1"/>
</dbReference>
<dbReference type="Proteomes" id="UP000467700">
    <property type="component" value="Unassembled WGS sequence"/>
</dbReference>
<feature type="active site" description="Proton donor" evidence="4">
    <location>
        <position position="57"/>
    </location>
</feature>
<dbReference type="PROSITE" id="PS00062">
    <property type="entry name" value="ALDOKETO_REDUCTASE_2"/>
    <property type="match status" value="1"/>
</dbReference>
<dbReference type="InterPro" id="IPR020471">
    <property type="entry name" value="AKR"/>
</dbReference>
<keyword evidence="9" id="KW-1185">Reference proteome</keyword>
<dbReference type="Gene3D" id="3.20.20.100">
    <property type="entry name" value="NADP-dependent oxidoreductase domain"/>
    <property type="match status" value="1"/>
</dbReference>
<dbReference type="GO" id="GO:0016616">
    <property type="term" value="F:oxidoreductase activity, acting on the CH-OH group of donors, NAD or NADP as acceptor"/>
    <property type="evidence" value="ECO:0007669"/>
    <property type="project" value="UniProtKB-ARBA"/>
</dbReference>
<evidence type="ECO:0000256" key="2">
    <source>
        <dbReference type="ARBA" id="ARBA00022857"/>
    </source>
</evidence>
<gene>
    <name evidence="8" type="ORF">AAE3_LOCUS2872</name>
</gene>
<dbReference type="InterPro" id="IPR036812">
    <property type="entry name" value="NAD(P)_OxRdtase_dom_sf"/>
</dbReference>
<evidence type="ECO:0000256" key="5">
    <source>
        <dbReference type="PIRSR" id="PIRSR000097-2"/>
    </source>
</evidence>
<dbReference type="SUPFAM" id="SSF51430">
    <property type="entry name" value="NAD(P)-linked oxidoreductase"/>
    <property type="match status" value="1"/>
</dbReference>
<dbReference type="EMBL" id="CACVBS010000030">
    <property type="protein sequence ID" value="CAA7260705.1"/>
    <property type="molecule type" value="Genomic_DNA"/>
</dbReference>
<evidence type="ECO:0000256" key="4">
    <source>
        <dbReference type="PIRSR" id="PIRSR000097-1"/>
    </source>
</evidence>
<keyword evidence="3" id="KW-0560">Oxidoreductase</keyword>
<keyword evidence="2" id="KW-0521">NADP</keyword>
<feature type="domain" description="NADP-dependent oxidoreductase" evidence="7">
    <location>
        <begin position="20"/>
        <end position="279"/>
    </location>
</feature>
<dbReference type="AlphaFoldDB" id="A0A8S0VQP6"/>
<comment type="caution">
    <text evidence="8">The sequence shown here is derived from an EMBL/GenBank/DDBJ whole genome shotgun (WGS) entry which is preliminary data.</text>
</comment>
<dbReference type="CDD" id="cd19071">
    <property type="entry name" value="AKR_AKR1-5-like"/>
    <property type="match status" value="1"/>
</dbReference>
<evidence type="ECO:0000313" key="8">
    <source>
        <dbReference type="EMBL" id="CAA7260705.1"/>
    </source>
</evidence>
<feature type="site" description="Lowers pKa of active site Tyr" evidence="6">
    <location>
        <position position="82"/>
    </location>
</feature>
<protein>
    <recommendedName>
        <fullName evidence="7">NADP-dependent oxidoreductase domain-containing protein</fullName>
    </recommendedName>
</protein>
<dbReference type="PANTHER" id="PTHR43827:SF3">
    <property type="entry name" value="NADP-DEPENDENT OXIDOREDUCTASE DOMAIN-CONTAINING PROTEIN"/>
    <property type="match status" value="1"/>
</dbReference>
<evidence type="ECO:0000256" key="6">
    <source>
        <dbReference type="PIRSR" id="PIRSR000097-3"/>
    </source>
</evidence>
<dbReference type="InterPro" id="IPR018170">
    <property type="entry name" value="Aldo/ket_reductase_CS"/>
</dbReference>
<proteinExistence type="inferred from homology"/>
<dbReference type="FunFam" id="3.20.20.100:FF:000002">
    <property type="entry name" value="2,5-diketo-D-gluconic acid reductase A"/>
    <property type="match status" value="1"/>
</dbReference>
<comment type="similarity">
    <text evidence="1">Belongs to the aldo/keto reductase family.</text>
</comment>
<organism evidence="8 9">
    <name type="scientific">Cyclocybe aegerita</name>
    <name type="common">Black poplar mushroom</name>
    <name type="synonym">Agrocybe aegerita</name>
    <dbReference type="NCBI Taxonomy" id="1973307"/>
    <lineage>
        <taxon>Eukaryota</taxon>
        <taxon>Fungi</taxon>
        <taxon>Dikarya</taxon>
        <taxon>Basidiomycota</taxon>
        <taxon>Agaricomycotina</taxon>
        <taxon>Agaricomycetes</taxon>
        <taxon>Agaricomycetidae</taxon>
        <taxon>Agaricales</taxon>
        <taxon>Agaricineae</taxon>
        <taxon>Bolbitiaceae</taxon>
        <taxon>Cyclocybe</taxon>
    </lineage>
</organism>
<evidence type="ECO:0000259" key="7">
    <source>
        <dbReference type="Pfam" id="PF00248"/>
    </source>
</evidence>
<evidence type="ECO:0000313" key="9">
    <source>
        <dbReference type="Proteomes" id="UP000467700"/>
    </source>
</evidence>